<evidence type="ECO:0000313" key="4">
    <source>
        <dbReference type="Proteomes" id="UP000027222"/>
    </source>
</evidence>
<evidence type="ECO:0000259" key="2">
    <source>
        <dbReference type="PROSITE" id="PS50097"/>
    </source>
</evidence>
<feature type="region of interest" description="Disordered" evidence="1">
    <location>
        <begin position="1"/>
        <end position="28"/>
    </location>
</feature>
<reference evidence="4" key="1">
    <citation type="journal article" date="2014" name="Proc. Natl. Acad. Sci. U.S.A.">
        <title>Extensive sampling of basidiomycete genomes demonstrates inadequacy of the white-rot/brown-rot paradigm for wood decay fungi.</title>
        <authorList>
            <person name="Riley R."/>
            <person name="Salamov A.A."/>
            <person name="Brown D.W."/>
            <person name="Nagy L.G."/>
            <person name="Floudas D."/>
            <person name="Held B.W."/>
            <person name="Levasseur A."/>
            <person name="Lombard V."/>
            <person name="Morin E."/>
            <person name="Otillar R."/>
            <person name="Lindquist E.A."/>
            <person name="Sun H."/>
            <person name="LaButti K.M."/>
            <person name="Schmutz J."/>
            <person name="Jabbour D."/>
            <person name="Luo H."/>
            <person name="Baker S.E."/>
            <person name="Pisabarro A.G."/>
            <person name="Walton J.D."/>
            <person name="Blanchette R.A."/>
            <person name="Henrissat B."/>
            <person name="Martin F."/>
            <person name="Cullen D."/>
            <person name="Hibbett D.S."/>
            <person name="Grigoriev I.V."/>
        </authorList>
    </citation>
    <scope>NUCLEOTIDE SEQUENCE [LARGE SCALE GENOMIC DNA]</scope>
    <source>
        <strain evidence="4">CBS 339.88</strain>
    </source>
</reference>
<dbReference type="CDD" id="cd18186">
    <property type="entry name" value="BTB_POZ_ZBTB_KLHL-like"/>
    <property type="match status" value="1"/>
</dbReference>
<gene>
    <name evidence="3" type="ORF">GALMADRAFT_138543</name>
</gene>
<keyword evidence="4" id="KW-1185">Reference proteome</keyword>
<evidence type="ECO:0000256" key="1">
    <source>
        <dbReference type="SAM" id="MobiDB-lite"/>
    </source>
</evidence>
<sequence length="304" mass="35020">MENENPQPAKRPRTANGEMEQPEDENALSQHPELWFEDGNIILQVQATQFKVHRSVLSNQSEIFKDMLAVPQPPSLAECPVVVLHDSALDVESVLLLLYDTMRLYNFREKMSLSVLGSMLRLGRKYQFKHFITEALHCLNLEFPSDFDLWDVREGGRYVQDTGNSLFDAFYIAHENSIKSILPSLYLIICCRCRLPQIIAGLDRPGKRPYLKTGEPQAFLQGREKLFRSVSQNTMAWLMKSIFNAEIMEVIWLVAYSWEKNNLHRAFCGPCDKVAKEAHDASRKVIWDMVPQYFGIKDEDFDAA</sequence>
<dbReference type="InterPro" id="IPR000210">
    <property type="entry name" value="BTB/POZ_dom"/>
</dbReference>
<dbReference type="AlphaFoldDB" id="A0A067T2U9"/>
<dbReference type="SUPFAM" id="SSF54695">
    <property type="entry name" value="POZ domain"/>
    <property type="match status" value="1"/>
</dbReference>
<dbReference type="InterPro" id="IPR011333">
    <property type="entry name" value="SKP1/BTB/POZ_sf"/>
</dbReference>
<evidence type="ECO:0000313" key="3">
    <source>
        <dbReference type="EMBL" id="KDR77431.1"/>
    </source>
</evidence>
<dbReference type="Pfam" id="PF00651">
    <property type="entry name" value="BTB"/>
    <property type="match status" value="1"/>
</dbReference>
<name>A0A067T2U9_GALM3</name>
<accession>A0A067T2U9</accession>
<dbReference type="EMBL" id="KL142376">
    <property type="protein sequence ID" value="KDR77431.1"/>
    <property type="molecule type" value="Genomic_DNA"/>
</dbReference>
<dbReference type="Proteomes" id="UP000027222">
    <property type="component" value="Unassembled WGS sequence"/>
</dbReference>
<dbReference type="HOGENOM" id="CLU_033082_3_2_1"/>
<dbReference type="OrthoDB" id="3217871at2759"/>
<protein>
    <recommendedName>
        <fullName evidence="2">BTB domain-containing protein</fullName>
    </recommendedName>
</protein>
<organism evidence="3 4">
    <name type="scientific">Galerina marginata (strain CBS 339.88)</name>
    <dbReference type="NCBI Taxonomy" id="685588"/>
    <lineage>
        <taxon>Eukaryota</taxon>
        <taxon>Fungi</taxon>
        <taxon>Dikarya</taxon>
        <taxon>Basidiomycota</taxon>
        <taxon>Agaricomycotina</taxon>
        <taxon>Agaricomycetes</taxon>
        <taxon>Agaricomycetidae</taxon>
        <taxon>Agaricales</taxon>
        <taxon>Agaricineae</taxon>
        <taxon>Strophariaceae</taxon>
        <taxon>Galerina</taxon>
    </lineage>
</organism>
<dbReference type="Gene3D" id="3.30.710.10">
    <property type="entry name" value="Potassium Channel Kv1.1, Chain A"/>
    <property type="match status" value="1"/>
</dbReference>
<proteinExistence type="predicted"/>
<dbReference type="PROSITE" id="PS50097">
    <property type="entry name" value="BTB"/>
    <property type="match status" value="1"/>
</dbReference>
<feature type="domain" description="BTB" evidence="2">
    <location>
        <begin position="39"/>
        <end position="100"/>
    </location>
</feature>